<evidence type="ECO:0000313" key="4">
    <source>
        <dbReference type="Proteomes" id="UP000324800"/>
    </source>
</evidence>
<name>A0A5J4WQY4_9EUKA</name>
<accession>A0A5J4WQY4</accession>
<dbReference type="InterPro" id="IPR011050">
    <property type="entry name" value="Pectin_lyase_fold/virulence"/>
</dbReference>
<dbReference type="PANTHER" id="PTHR11319:SF35">
    <property type="entry name" value="OUTER MEMBRANE PROTEIN PMPC-RELATED"/>
    <property type="match status" value="1"/>
</dbReference>
<sequence>MLESFLLIFFCTVSSNAVDSEIHISEDHGVDQQKCSTCLTLQYALDQHNGNCMFILEDEKYYNLSFQVHERRQIILNGYREKEIATLFISTERDNGLFDMSFGSCEIQYMNFVLSNGTGYPIFQFRSDESLWFKNCNVTAQESTKILDCNQISILNISNITFMNISGDNGGRCIEVNGINEQGLLQIQDCKFINCSTQKDDYGFILIHTIDGIGEININKSQFKNCAATGDLFPSETIPFNGCGGGLSIINDGEFNDAIRVQLSDCIFDGCSANREGGGIYVSNSQISFIRCNFSYCNAGLRDINQKQSSMGGAISAISSSINLISSSFHQITSECHGGAIYTDDCELIVDFSIFSNCSCQLKHNKQKQTRNDDINRLNGHGGTLLGTSSEIRISNSNFTQCSSQSGGAVAIITDVQSSDSSNIGVLMIIKCIFTKCQSTSGGGAIYLQDTKGIKLHDCLFIENLAAKNKGNDIYDNTEQNIEQYKSHSDDRERQWILNCKSNSLNPQFVVGNNIILDLFELYSDEQKPDEQEPEQKPDEQEPEQEIKETRIFVSLFHGEDKEDCRLNYESPCKTIKI</sequence>
<comment type="caution">
    <text evidence="3">The sequence shown here is derived from an EMBL/GenBank/DDBJ whole genome shotgun (WGS) entry which is preliminary data.</text>
</comment>
<dbReference type="SUPFAM" id="SSF51126">
    <property type="entry name" value="Pectin lyase-like"/>
    <property type="match status" value="2"/>
</dbReference>
<keyword evidence="2" id="KW-0732">Signal</keyword>
<reference evidence="3 4" key="1">
    <citation type="submission" date="2019-03" db="EMBL/GenBank/DDBJ databases">
        <title>Single cell metagenomics reveals metabolic interactions within the superorganism composed of flagellate Streblomastix strix and complex community of Bacteroidetes bacteria on its surface.</title>
        <authorList>
            <person name="Treitli S.C."/>
            <person name="Kolisko M."/>
            <person name="Husnik F."/>
            <person name="Keeling P."/>
            <person name="Hampl V."/>
        </authorList>
    </citation>
    <scope>NUCLEOTIDE SEQUENCE [LARGE SCALE GENOMIC DNA]</scope>
    <source>
        <strain evidence="3">ST1C</strain>
    </source>
</reference>
<dbReference type="PANTHER" id="PTHR11319">
    <property type="entry name" value="G PROTEIN-COUPLED RECEPTOR-RELATED"/>
    <property type="match status" value="1"/>
</dbReference>
<evidence type="ECO:0008006" key="5">
    <source>
        <dbReference type="Google" id="ProtNLM"/>
    </source>
</evidence>
<feature type="signal peptide" evidence="2">
    <location>
        <begin position="1"/>
        <end position="17"/>
    </location>
</feature>
<proteinExistence type="predicted"/>
<evidence type="ECO:0000313" key="3">
    <source>
        <dbReference type="EMBL" id="KAA6396992.1"/>
    </source>
</evidence>
<dbReference type="AlphaFoldDB" id="A0A5J4WQY4"/>
<protein>
    <recommendedName>
        <fullName evidence="5">Right handed beta helix domain-containing protein</fullName>
    </recommendedName>
</protein>
<dbReference type="EMBL" id="SNRW01001290">
    <property type="protein sequence ID" value="KAA6396992.1"/>
    <property type="molecule type" value="Genomic_DNA"/>
</dbReference>
<organism evidence="3 4">
    <name type="scientific">Streblomastix strix</name>
    <dbReference type="NCBI Taxonomy" id="222440"/>
    <lineage>
        <taxon>Eukaryota</taxon>
        <taxon>Metamonada</taxon>
        <taxon>Preaxostyla</taxon>
        <taxon>Oxymonadida</taxon>
        <taxon>Streblomastigidae</taxon>
        <taxon>Streblomastix</taxon>
    </lineage>
</organism>
<gene>
    <name evidence="3" type="ORF">EZS28_007482</name>
</gene>
<feature type="chain" id="PRO_5023845669" description="Right handed beta helix domain-containing protein" evidence="2">
    <location>
        <begin position="18"/>
        <end position="578"/>
    </location>
</feature>
<feature type="region of interest" description="Disordered" evidence="1">
    <location>
        <begin position="527"/>
        <end position="548"/>
    </location>
</feature>
<evidence type="ECO:0000256" key="1">
    <source>
        <dbReference type="SAM" id="MobiDB-lite"/>
    </source>
</evidence>
<evidence type="ECO:0000256" key="2">
    <source>
        <dbReference type="SAM" id="SignalP"/>
    </source>
</evidence>
<dbReference type="Proteomes" id="UP000324800">
    <property type="component" value="Unassembled WGS sequence"/>
</dbReference>